<evidence type="ECO:0000313" key="2">
    <source>
        <dbReference type="Proteomes" id="UP000242818"/>
    </source>
</evidence>
<name>A0A1C4E1W6_9BACT</name>
<dbReference type="STRING" id="1335309.GA0116948_10737"/>
<dbReference type="Gene3D" id="2.20.110.10">
    <property type="entry name" value="Histone H3 K4-specific methyltransferase SET7/9 N-terminal domain"/>
    <property type="match status" value="1"/>
</dbReference>
<dbReference type="EMBL" id="FMAR01000007">
    <property type="protein sequence ID" value="SCC37623.1"/>
    <property type="molecule type" value="Genomic_DNA"/>
</dbReference>
<gene>
    <name evidence="1" type="ORF">GA0116948_10737</name>
</gene>
<reference evidence="1 2" key="1">
    <citation type="submission" date="2016-08" db="EMBL/GenBank/DDBJ databases">
        <authorList>
            <person name="Seilhamer J.J."/>
        </authorList>
    </citation>
    <scope>NUCLEOTIDE SEQUENCE [LARGE SCALE GENOMIC DNA]</scope>
    <source>
        <strain evidence="1 2">A37T2</strain>
    </source>
</reference>
<protein>
    <submittedName>
        <fullName evidence="1">Uncharacterized protein</fullName>
    </submittedName>
</protein>
<dbReference type="OrthoDB" id="1467310at2"/>
<keyword evidence="2" id="KW-1185">Reference proteome</keyword>
<sequence>MRPQYIGLLLLLLGTLIANLVFWGYCRRCACKECHKEDSVGEYKNGKKQGQWVNYKNGQVTERNFYLNDTILYSVRYSSDGNLMFVQSFVGTLWQTIFDSAAYKRQVLNIVPYEISESKGQHIYISYCASCHHKVFELVKSKNYPSRDLTMFHYLNTAHPIVRFNFDSSDIKSLRAYFEPSLDKGEDFDSN</sequence>
<organism evidence="1 2">
    <name type="scientific">Chitinophaga costaii</name>
    <dbReference type="NCBI Taxonomy" id="1335309"/>
    <lineage>
        <taxon>Bacteria</taxon>
        <taxon>Pseudomonadati</taxon>
        <taxon>Bacteroidota</taxon>
        <taxon>Chitinophagia</taxon>
        <taxon>Chitinophagales</taxon>
        <taxon>Chitinophagaceae</taxon>
        <taxon>Chitinophaga</taxon>
    </lineage>
</organism>
<dbReference type="Proteomes" id="UP000242818">
    <property type="component" value="Unassembled WGS sequence"/>
</dbReference>
<proteinExistence type="predicted"/>
<evidence type="ECO:0000313" key="1">
    <source>
        <dbReference type="EMBL" id="SCC37623.1"/>
    </source>
</evidence>
<dbReference type="AlphaFoldDB" id="A0A1C4E1W6"/>
<dbReference type="RefSeq" id="WP_123891781.1">
    <property type="nucleotide sequence ID" value="NZ_FMAR01000007.1"/>
</dbReference>
<accession>A0A1C4E1W6</accession>
<dbReference type="SUPFAM" id="SSF82185">
    <property type="entry name" value="Histone H3 K4-specific methyltransferase SET7/9 N-terminal domain"/>
    <property type="match status" value="1"/>
</dbReference>